<evidence type="ECO:0000256" key="1">
    <source>
        <dbReference type="SAM" id="MobiDB-lite"/>
    </source>
</evidence>
<sequence length="166" mass="18559">MINRYKVRYFDSHHENFGHKDTHITDLSAQISLSNSMYDGNKSKTHAIIHSNSGSDDDFVRVISDVEICFSNSPEISALYPAAYRNNLLNSLRSQNFSTPVPSLPDSALEKGLMPTGMELDERVEYAKKGLKTIQTSVDNYTRSSYRKPPEVSSDTSVTESTVTDS</sequence>
<accession>A0A976R7J6</accession>
<proteinExistence type="predicted"/>
<feature type="compositionally biased region" description="Low complexity" evidence="1">
    <location>
        <begin position="151"/>
        <end position="166"/>
    </location>
</feature>
<dbReference type="EMBL" id="OM869712">
    <property type="protein sequence ID" value="UPW42029.1"/>
    <property type="molecule type" value="Genomic_DNA"/>
</dbReference>
<organism evidence="2">
    <name type="scientific">Dipodfec virus RodF1_16</name>
    <dbReference type="NCBI Taxonomy" id="2929292"/>
    <lineage>
        <taxon>Viruses</taxon>
        <taxon>Monodnaviria</taxon>
        <taxon>Sangervirae</taxon>
        <taxon>Phixviricota</taxon>
        <taxon>Malgrandaviricetes</taxon>
        <taxon>Petitvirales</taxon>
        <taxon>Microviridae</taxon>
    </lineage>
</organism>
<feature type="region of interest" description="Disordered" evidence="1">
    <location>
        <begin position="141"/>
        <end position="166"/>
    </location>
</feature>
<name>A0A976R7J6_9VIRU</name>
<protein>
    <submittedName>
        <fullName evidence="2">Uncharacterized protein</fullName>
    </submittedName>
</protein>
<reference evidence="2" key="1">
    <citation type="submission" date="2022-02" db="EMBL/GenBank/DDBJ databases">
        <title>Towards deciphering the DNA virus diversity associated with rodent species in the families Cricetidae and Heteromyidae.</title>
        <authorList>
            <person name="Lund M."/>
            <person name="Larsen B.B."/>
            <person name="Gryseels S."/>
            <person name="Kraberger S."/>
            <person name="Rowsey D.M."/>
            <person name="Steger L."/>
            <person name="Yule K.M."/>
            <person name="Upham N.S."/>
            <person name="Worobey M."/>
            <person name="Van Doorslaer K."/>
            <person name="Varsani A."/>
        </authorList>
    </citation>
    <scope>NUCLEOTIDE SEQUENCE</scope>
    <source>
        <strain evidence="2">NeonRodF1_16</strain>
    </source>
</reference>
<evidence type="ECO:0000313" key="2">
    <source>
        <dbReference type="EMBL" id="UPW42029.1"/>
    </source>
</evidence>